<reference evidence="6" key="1">
    <citation type="submission" date="2025-08" db="UniProtKB">
        <authorList>
            <consortium name="RefSeq"/>
        </authorList>
    </citation>
    <scope>IDENTIFICATION</scope>
    <source>
        <tissue evidence="6">Gonad</tissue>
    </source>
</reference>
<feature type="domain" description="Fibrinogen C-terminal" evidence="4">
    <location>
        <begin position="142"/>
        <end position="360"/>
    </location>
</feature>
<keyword evidence="3" id="KW-0812">Transmembrane</keyword>
<keyword evidence="5" id="KW-1185">Reference proteome</keyword>
<dbReference type="NCBIfam" id="NF040941">
    <property type="entry name" value="GGGWT_bact"/>
    <property type="match status" value="1"/>
</dbReference>
<dbReference type="OrthoDB" id="7735550at2759"/>
<dbReference type="PROSITE" id="PS00514">
    <property type="entry name" value="FIBRINOGEN_C_1"/>
    <property type="match status" value="1"/>
</dbReference>
<dbReference type="InterPro" id="IPR036056">
    <property type="entry name" value="Fibrinogen-like_C"/>
</dbReference>
<evidence type="ECO:0000256" key="1">
    <source>
        <dbReference type="ARBA" id="ARBA00023157"/>
    </source>
</evidence>
<dbReference type="SUPFAM" id="SSF56496">
    <property type="entry name" value="Fibrinogen C-terminal domain-like"/>
    <property type="match status" value="1"/>
</dbReference>
<feature type="region of interest" description="Disordered" evidence="2">
    <location>
        <begin position="96"/>
        <end position="147"/>
    </location>
</feature>
<evidence type="ECO:0000259" key="4">
    <source>
        <dbReference type="PROSITE" id="PS51406"/>
    </source>
</evidence>
<feature type="region of interest" description="Disordered" evidence="2">
    <location>
        <begin position="1"/>
        <end position="21"/>
    </location>
</feature>
<evidence type="ECO:0000256" key="3">
    <source>
        <dbReference type="SAM" id="Phobius"/>
    </source>
</evidence>
<dbReference type="Gene3D" id="3.90.215.10">
    <property type="entry name" value="Gamma Fibrinogen, chain A, domain 1"/>
    <property type="match status" value="1"/>
</dbReference>
<dbReference type="KEGG" id="bbel:109468225"/>
<keyword evidence="3" id="KW-1133">Transmembrane helix</keyword>
<dbReference type="InterPro" id="IPR020837">
    <property type="entry name" value="Fibrinogen_CS"/>
</dbReference>
<dbReference type="Pfam" id="PF00147">
    <property type="entry name" value="Fibrinogen_C"/>
    <property type="match status" value="1"/>
</dbReference>
<dbReference type="RefSeq" id="XP_019622038.1">
    <property type="nucleotide sequence ID" value="XM_019766479.1"/>
</dbReference>
<dbReference type="GeneID" id="109468225"/>
<dbReference type="AlphaFoldDB" id="A0A6P4YCA4"/>
<dbReference type="InterPro" id="IPR014716">
    <property type="entry name" value="Fibrinogen_a/b/g_C_1"/>
</dbReference>
<evidence type="ECO:0000313" key="6">
    <source>
        <dbReference type="RefSeq" id="XP_019622038.1"/>
    </source>
</evidence>
<dbReference type="FunFam" id="3.90.215.10:FF:000001">
    <property type="entry name" value="Tenascin isoform 1"/>
    <property type="match status" value="1"/>
</dbReference>
<dbReference type="SMART" id="SM00186">
    <property type="entry name" value="FBG"/>
    <property type="match status" value="1"/>
</dbReference>
<keyword evidence="1" id="KW-1015">Disulfide bond</keyword>
<protein>
    <submittedName>
        <fullName evidence="6">Microfibril-associated glycoprotein 4-like</fullName>
    </submittedName>
</protein>
<dbReference type="InterPro" id="IPR050373">
    <property type="entry name" value="Fibrinogen_C-term_domain"/>
</dbReference>
<gene>
    <name evidence="6" type="primary">LOC109468225</name>
</gene>
<dbReference type="GO" id="GO:0005615">
    <property type="term" value="C:extracellular space"/>
    <property type="evidence" value="ECO:0007669"/>
    <property type="project" value="TreeGrafter"/>
</dbReference>
<feature type="compositionally biased region" description="Polar residues" evidence="2">
    <location>
        <begin position="132"/>
        <end position="141"/>
    </location>
</feature>
<dbReference type="PANTHER" id="PTHR19143:SF458">
    <property type="entry name" value="FIBRINOGEN C-TERMINAL DOMAIN-CONTAINING PROTEIN-RELATED"/>
    <property type="match status" value="1"/>
</dbReference>
<dbReference type="Proteomes" id="UP000515135">
    <property type="component" value="Unplaced"/>
</dbReference>
<dbReference type="InterPro" id="IPR002181">
    <property type="entry name" value="Fibrinogen_a/b/g_C_dom"/>
</dbReference>
<proteinExistence type="predicted"/>
<organism evidence="5 6">
    <name type="scientific">Branchiostoma belcheri</name>
    <name type="common">Amphioxus</name>
    <dbReference type="NCBI Taxonomy" id="7741"/>
    <lineage>
        <taxon>Eukaryota</taxon>
        <taxon>Metazoa</taxon>
        <taxon>Chordata</taxon>
        <taxon>Cephalochordata</taxon>
        <taxon>Leptocardii</taxon>
        <taxon>Amphioxiformes</taxon>
        <taxon>Branchiostomatidae</taxon>
        <taxon>Branchiostoma</taxon>
    </lineage>
</organism>
<feature type="transmembrane region" description="Helical" evidence="3">
    <location>
        <begin position="27"/>
        <end position="48"/>
    </location>
</feature>
<evidence type="ECO:0000313" key="5">
    <source>
        <dbReference type="Proteomes" id="UP000515135"/>
    </source>
</evidence>
<name>A0A6P4YCA4_BRABE</name>
<dbReference type="PROSITE" id="PS51406">
    <property type="entry name" value="FIBRINOGEN_C_2"/>
    <property type="match status" value="1"/>
</dbReference>
<evidence type="ECO:0000256" key="2">
    <source>
        <dbReference type="SAM" id="MobiDB-lite"/>
    </source>
</evidence>
<dbReference type="CDD" id="cd00087">
    <property type="entry name" value="FReD"/>
    <property type="match status" value="1"/>
</dbReference>
<accession>A0A6P4YCA4</accession>
<sequence>MSSKKLLPNSEAAPEGSVGRHGNQRTLGIVLALSGLAAVASVVTLLFVGRELTFLRAQQEALHRDLRDQQEKDHDQLVLLRSQLQDLMQGKHELGAKCCSERPTPSPEAATSPRPTSTSPRDAGTTAAPRRTQVTAATSTEPDGGAQASDCAELYAAGQTTSGVYNIRLGSSNVETYCDMDTAGGGWTVIQRRQDGSVPFNRTWEEYKHGFGNKSGEYWLGNENIHLLTNQKNYTLRVDLQDWGGQTRYATYSSFRVSGESDQYRLRISGYSGTAGDSMRYNNGMMFSTVDRDNDAINNYHCSQRNGQGGWWFRGCGYSFLNGRYLGNCGSSCPAAKGVVWFRWRGYSYSLKSVTMKIRP</sequence>
<dbReference type="PANTHER" id="PTHR19143">
    <property type="entry name" value="FIBRINOGEN/TENASCIN/ANGIOPOEITIN"/>
    <property type="match status" value="1"/>
</dbReference>
<keyword evidence="3" id="KW-0472">Membrane</keyword>